<dbReference type="PROSITE" id="PS51257">
    <property type="entry name" value="PROKAR_LIPOPROTEIN"/>
    <property type="match status" value="1"/>
</dbReference>
<feature type="compositionally biased region" description="Low complexity" evidence="2">
    <location>
        <begin position="29"/>
        <end position="39"/>
    </location>
</feature>
<sequence>MKYSVKTGLQTPFYIWIMLGLLSGCGQSASQNQSQEQSQPAVEQPEKPKCEIELPASTLKNSLLAPAENLKYTALKLHELAEGHDHDRVSGQAKSMAEESMKLMKSSVYLTSSYLDSLIQYSSRCAVLSNALQAHNKAMAKAKLKEVVGQLEALTGRVSDFTGRNVSIREDACMSNAEMLENEIRLYFATLKSGVNSIALSLASVCEDCAANEISFYENLMKVFREALIKAPTDQYKMVSRTLADIEHTLHELAGVHGEDAHHTLETLERQMDRFEDELLDITGRREL</sequence>
<dbReference type="STRING" id="866536.Belba_1310"/>
<organism evidence="3 4">
    <name type="scientific">Belliella baltica (strain DSM 15883 / CIP 108006 / LMG 21964 / BA134)</name>
    <dbReference type="NCBI Taxonomy" id="866536"/>
    <lineage>
        <taxon>Bacteria</taxon>
        <taxon>Pseudomonadati</taxon>
        <taxon>Bacteroidota</taxon>
        <taxon>Cytophagia</taxon>
        <taxon>Cytophagales</taxon>
        <taxon>Cyclobacteriaceae</taxon>
        <taxon>Belliella</taxon>
    </lineage>
</organism>
<feature type="region of interest" description="Disordered" evidence="2">
    <location>
        <begin position="29"/>
        <end position="48"/>
    </location>
</feature>
<keyword evidence="1" id="KW-0175">Coiled coil</keyword>
<dbReference type="EMBL" id="CP003281">
    <property type="protein sequence ID" value="AFL83936.1"/>
    <property type="molecule type" value="Genomic_DNA"/>
</dbReference>
<dbReference type="HOGENOM" id="CLU_965286_0_0_10"/>
<gene>
    <name evidence="3" type="ordered locus">Belba_1310</name>
</gene>
<evidence type="ECO:0000256" key="1">
    <source>
        <dbReference type="SAM" id="Coils"/>
    </source>
</evidence>
<evidence type="ECO:0000313" key="3">
    <source>
        <dbReference type="EMBL" id="AFL83936.1"/>
    </source>
</evidence>
<keyword evidence="4" id="KW-1185">Reference proteome</keyword>
<proteinExistence type="predicted"/>
<dbReference type="KEGG" id="bbd:Belba_1310"/>
<dbReference type="AlphaFoldDB" id="I3Z3W8"/>
<reference evidence="4" key="1">
    <citation type="submission" date="2012-06" db="EMBL/GenBank/DDBJ databases">
        <title>The complete genome of Belliella baltica DSM 15883.</title>
        <authorList>
            <person name="Lucas S."/>
            <person name="Copeland A."/>
            <person name="Lapidus A."/>
            <person name="Goodwin L."/>
            <person name="Pitluck S."/>
            <person name="Peters L."/>
            <person name="Mikhailova N."/>
            <person name="Davenport K."/>
            <person name="Kyrpides N."/>
            <person name="Mavromatis K."/>
            <person name="Pagani I."/>
            <person name="Ivanova N."/>
            <person name="Ovchinnikova G."/>
            <person name="Zeytun A."/>
            <person name="Detter J.C."/>
            <person name="Han C."/>
            <person name="Land M."/>
            <person name="Hauser L."/>
            <person name="Markowitz V."/>
            <person name="Cheng J.-F."/>
            <person name="Hugenholtz P."/>
            <person name="Woyke T."/>
            <person name="Wu D."/>
            <person name="Tindall B."/>
            <person name="Pomrenke H."/>
            <person name="Brambilla E."/>
            <person name="Klenk H.-P."/>
            <person name="Eisen J.A."/>
        </authorList>
    </citation>
    <scope>NUCLEOTIDE SEQUENCE [LARGE SCALE GENOMIC DNA]</scope>
    <source>
        <strain evidence="4">DSM 15883 / CIP 108006 / LMG 21964 / BA134</strain>
    </source>
</reference>
<dbReference type="PATRIC" id="fig|866536.3.peg.1355"/>
<name>I3Z3W8_BELBD</name>
<evidence type="ECO:0000256" key="2">
    <source>
        <dbReference type="SAM" id="MobiDB-lite"/>
    </source>
</evidence>
<protein>
    <submittedName>
        <fullName evidence="3">Uncharacterized protein</fullName>
    </submittedName>
</protein>
<dbReference type="OrthoDB" id="9822924at2"/>
<evidence type="ECO:0000313" key="4">
    <source>
        <dbReference type="Proteomes" id="UP000006050"/>
    </source>
</evidence>
<feature type="coiled-coil region" evidence="1">
    <location>
        <begin position="258"/>
        <end position="285"/>
    </location>
</feature>
<dbReference type="RefSeq" id="WP_014771933.1">
    <property type="nucleotide sequence ID" value="NC_018010.1"/>
</dbReference>
<accession>I3Z3W8</accession>
<dbReference type="Proteomes" id="UP000006050">
    <property type="component" value="Chromosome"/>
</dbReference>